<keyword evidence="3" id="KW-1133">Transmembrane helix</keyword>
<keyword evidence="8" id="KW-1185">Reference proteome</keyword>
<dbReference type="Proteomes" id="UP001210865">
    <property type="component" value="Chromosome"/>
</dbReference>
<evidence type="ECO:0000256" key="3">
    <source>
        <dbReference type="ARBA" id="ARBA00022989"/>
    </source>
</evidence>
<evidence type="ECO:0000256" key="5">
    <source>
        <dbReference type="ARBA" id="ARBA00038105"/>
    </source>
</evidence>
<protein>
    <submittedName>
        <fullName evidence="7">DnaJ domain-containing protein</fullName>
    </submittedName>
</protein>
<dbReference type="EMBL" id="CP115174">
    <property type="protein sequence ID" value="WBO22786.1"/>
    <property type="molecule type" value="Genomic_DNA"/>
</dbReference>
<organism evidence="7 8">
    <name type="scientific">Sphingomonas abietis</name>
    <dbReference type="NCBI Taxonomy" id="3012344"/>
    <lineage>
        <taxon>Bacteria</taxon>
        <taxon>Pseudomonadati</taxon>
        <taxon>Pseudomonadota</taxon>
        <taxon>Alphaproteobacteria</taxon>
        <taxon>Sphingomonadales</taxon>
        <taxon>Sphingomonadaceae</taxon>
        <taxon>Sphingomonas</taxon>
    </lineage>
</organism>
<evidence type="ECO:0000256" key="1">
    <source>
        <dbReference type="ARBA" id="ARBA00004167"/>
    </source>
</evidence>
<dbReference type="Gene3D" id="1.10.287.110">
    <property type="entry name" value="DnaJ domain"/>
    <property type="match status" value="1"/>
</dbReference>
<dbReference type="PANTHER" id="PTHR12763">
    <property type="match status" value="1"/>
</dbReference>
<dbReference type="CDD" id="cd06257">
    <property type="entry name" value="DnaJ"/>
    <property type="match status" value="1"/>
</dbReference>
<proteinExistence type="inferred from homology"/>
<evidence type="ECO:0000256" key="4">
    <source>
        <dbReference type="ARBA" id="ARBA00023136"/>
    </source>
</evidence>
<keyword evidence="2" id="KW-0812">Transmembrane</keyword>
<comment type="subcellular location">
    <subcellularLocation>
        <location evidence="1">Membrane</location>
        <topology evidence="1">Single-pass membrane protein</topology>
    </subcellularLocation>
</comment>
<keyword evidence="4" id="KW-0472">Membrane</keyword>
<dbReference type="PROSITE" id="PS50076">
    <property type="entry name" value="DNAJ_2"/>
    <property type="match status" value="1"/>
</dbReference>
<feature type="domain" description="J" evidence="6">
    <location>
        <begin position="31"/>
        <end position="88"/>
    </location>
</feature>
<gene>
    <name evidence="7" type="ORF">PBT88_01115</name>
</gene>
<dbReference type="InterPro" id="IPR036869">
    <property type="entry name" value="J_dom_sf"/>
</dbReference>
<evidence type="ECO:0000259" key="6">
    <source>
        <dbReference type="PROSITE" id="PS50076"/>
    </source>
</evidence>
<evidence type="ECO:0000313" key="8">
    <source>
        <dbReference type="Proteomes" id="UP001210865"/>
    </source>
</evidence>
<evidence type="ECO:0000256" key="2">
    <source>
        <dbReference type="ARBA" id="ARBA00022692"/>
    </source>
</evidence>
<accession>A0ABY7NQR2</accession>
<dbReference type="RefSeq" id="WP_270077426.1">
    <property type="nucleotide sequence ID" value="NZ_CP115174.1"/>
</dbReference>
<reference evidence="7 8" key="1">
    <citation type="submission" date="2022-12" db="EMBL/GenBank/DDBJ databases">
        <title>Sphingomonas abieness sp. nov., an endophytic bacterium isolated from Abies koreana.</title>
        <authorList>
            <person name="Jiang L."/>
            <person name="Lee J."/>
        </authorList>
    </citation>
    <scope>NUCLEOTIDE SEQUENCE [LARGE SCALE GENOMIC DNA]</scope>
    <source>
        <strain evidence="8">PAMB 00755</strain>
    </source>
</reference>
<dbReference type="Pfam" id="PF00226">
    <property type="entry name" value="DnaJ"/>
    <property type="match status" value="1"/>
</dbReference>
<dbReference type="InterPro" id="IPR001623">
    <property type="entry name" value="DnaJ_domain"/>
</dbReference>
<evidence type="ECO:0000313" key="7">
    <source>
        <dbReference type="EMBL" id="WBO22786.1"/>
    </source>
</evidence>
<sequence>MSEKILVALAIMAAIWWLGQRRKTTLLSISEARELLGVSARASEDEVRSAHRRLIGRVHPDAGGSQALASRVNAARDLLVAELNRKSA</sequence>
<dbReference type="SMART" id="SM00271">
    <property type="entry name" value="DnaJ"/>
    <property type="match status" value="1"/>
</dbReference>
<comment type="similarity">
    <text evidence="5">Belongs to the TIM14 family.</text>
</comment>
<dbReference type="PANTHER" id="PTHR12763:SF28">
    <property type="entry name" value="GEO10507P1-RELATED"/>
    <property type="match status" value="1"/>
</dbReference>
<dbReference type="SUPFAM" id="SSF46565">
    <property type="entry name" value="Chaperone J-domain"/>
    <property type="match status" value="1"/>
</dbReference>
<name>A0ABY7NQR2_9SPHN</name>